<dbReference type="PRINTS" id="PR00468">
    <property type="entry name" value="PLTLPOXGNASE"/>
</dbReference>
<dbReference type="Gene3D" id="2.60.60.20">
    <property type="entry name" value="PLAT/LH2 domain"/>
    <property type="match status" value="2"/>
</dbReference>
<feature type="domain" description="Lipoxygenase" evidence="17">
    <location>
        <begin position="992"/>
        <end position="1692"/>
    </location>
</feature>
<sequence>MVLGDLASSIGNVVGDITGTNKTTKTVTGSVVLVKKNFLDFTSLTSTVVDGLFELLGNDVTLQLVSAENTDPANENGGKLGKLEALEYWNLTYTPPLAGSDSLYKVSFEWDEKLGIPGAIILRNNHAAEFFLKTITLEDVPGEGRIHFVCNSWVYPDKQYKQPRIFFANKTYLPHETPAALRKYREEELKALRGDGTGELKTGDRVYDYALYNDLGDPDYGADLARPVLGGSAQYPYPRRGRTGRPPSKTDPNTESRVFLPEVLNIYVPRDEQFGHLKLSDFIAFNLKGLVNQIIPLLEAYVNLTPNEFDSFKDVDNLYFNGIPLPTDLINQIASNIPSEMMQEFFRSDGQQLLKYPVPQVIQDRSNPIAWRTDEEFGREMIAGLNPLLIQLLKEFPPVSNLDPEVYVNQNSSITKQDIEYNLDGLTVEEALTSKRLFILDHHDTLMPYLKTINKYTEAKTYASRTILFLRGDNTLKPVAIELSLPKMEGDKIGCVSKVYTPAEHGVEGWIWQLAKAFVNVNDSGHHQLVSHWLNTHAVLEPFVIATNRQLSAVHPVYKLLHPHFRDTMTINALARELLINANGIIEKTFCPGKYSLEMSSVIYKSWNFMDQALPNDLKKRGIADGDINSLDDLDRLLIKDYPYAVDGLKIWFAIEKWVRDYCSFYYKTDEIVQRDPELQAWWKELREVGHGDKKNDPWWPKMQNLEDLIQSCTIIIWIASALHAAVNYGQYAYGGYFPNRPTLSRRFMPETGTPEYAKLEKNPEKVFFRTMSSQLQSLTVITVLETLSNHASDKDDVYDNKPTRVKVQIGTLANKTSKKMILGNLASSVGNVVGDITGLNKPSKNTITGSVVIVKKNVLDFTAVHSTVADSLFELLGNQVSLQLVSAENPEPANENGGKLGKLAALEYWNLTYTPLLAGDDSLYKASFEWDEEFGIPGAIILRNNHTAEFFLKTITLENVPGEGRIHFVCNSWVYPDRRYKKPRIFFSNKTYLPHETPAALRKYREEELQVLRGDGTGQLKTGDRVYDYALYNDLGDPDKGADLARPVLGGSAQYPYPRRGRTSRPPSKTDPKTESRLFLPTILNIYIPRDEQFAHLKLSDFIAYNLKGLVNQIIPLLEAFVNYTPNEFDSFKDVDNLFFNGLPLPTDLINQVANNIPLEMMGEFFRSDGQQLLKFPVPKLIEDRSNPFAWRTDEEFGREMLAGLNPLLIQLLKEFPPVSNLDPKVYVNQNSSITKQDIEYNLDGLTVEEALSSKRLFILDHHDTIMPYLQTINEYTEAKTYASRTILFLRGDGTLKPVAIELSLPKMEEDKIGCVNKVYTPVEHGVEGWIWMLAKAFVNVNDSGHHQLVSHWLNTHAVLEPFVIATNRQLSVVHPIYKLLHPHFRDTMTINALARELLINANGIIERTFCPGKYSLEMSSVIYKSWNFMDQALPNDLKKRGIADGDIKSLDDLDRLLIKDYPYAVDGLKIWFAIEKWVRDYCSFYYKTNEMVQRDPELQAWWKELREVGHGDKKDEPWWPKMQNLEDLIQSCTIIIWIASALHAAVNYGQYAYGGYFPNRPTLSRRFMPEKGTPEYAELEKNPEKVFFRTMSSQLQSLTVITVVETLSNHASDEVYLGQRTPNWTTDAVPLQASDAFNRRLAEIEGEILKMNIDKKLKNRIGPVNVPYNLLHPTGEIGISGKGIPNSISI</sequence>
<evidence type="ECO:0000256" key="9">
    <source>
        <dbReference type="ARBA" id="ARBA00023004"/>
    </source>
</evidence>
<keyword evidence="19" id="KW-1185">Reference proteome</keyword>
<feature type="domain" description="PLAT" evidence="16">
    <location>
        <begin position="42"/>
        <end position="168"/>
    </location>
</feature>
<comment type="caution">
    <text evidence="12">Lacks conserved residue(s) required for the propagation of feature annotation.</text>
</comment>
<feature type="domain" description="PLAT" evidence="16">
    <location>
        <begin position="860"/>
        <end position="989"/>
    </location>
</feature>
<dbReference type="OrthoDB" id="407298at2759"/>
<dbReference type="GO" id="GO:0046872">
    <property type="term" value="F:metal ion binding"/>
    <property type="evidence" value="ECO:0007669"/>
    <property type="project" value="UniProtKB-UniRule"/>
</dbReference>
<dbReference type="GO" id="GO:0031408">
    <property type="term" value="P:oxylipin biosynthetic process"/>
    <property type="evidence" value="ECO:0007669"/>
    <property type="project" value="UniProtKB-UniRule"/>
</dbReference>
<evidence type="ECO:0000256" key="4">
    <source>
        <dbReference type="ARBA" id="ARBA00022723"/>
    </source>
</evidence>
<protein>
    <recommendedName>
        <fullName evidence="14">Lipoxygenase</fullName>
        <ecNumber evidence="14">1.13.11.-</ecNumber>
    </recommendedName>
</protein>
<dbReference type="Proteomes" id="UP000701853">
    <property type="component" value="Chromosome 8"/>
</dbReference>
<dbReference type="SUPFAM" id="SSF49723">
    <property type="entry name" value="Lipase/lipooxygenase domain (PLAT/LH2 domain)"/>
    <property type="match status" value="2"/>
</dbReference>
<proteinExistence type="inferred from homology"/>
<dbReference type="PROSITE" id="PS00081">
    <property type="entry name" value="LIPOXYGENASE_2"/>
    <property type="match status" value="2"/>
</dbReference>
<dbReference type="InterPro" id="IPR001024">
    <property type="entry name" value="PLAT/LH2_dom"/>
</dbReference>
<dbReference type="Gene3D" id="1.20.245.10">
    <property type="entry name" value="Lipoxygenase-1, Domain 5"/>
    <property type="match status" value="2"/>
</dbReference>
<evidence type="ECO:0000256" key="8">
    <source>
        <dbReference type="ARBA" id="ARBA00023002"/>
    </source>
</evidence>
<dbReference type="InterPro" id="IPR042057">
    <property type="entry name" value="Lipoxy_PLAT/LH2"/>
</dbReference>
<dbReference type="InterPro" id="IPR036392">
    <property type="entry name" value="PLAT/LH2_dom_sf"/>
</dbReference>
<comment type="similarity">
    <text evidence="2 13">Belongs to the lipoxygenase family.</text>
</comment>
<keyword evidence="11 14" id="KW-0275">Fatty acid biosynthesis</keyword>
<keyword evidence="10" id="KW-0443">Lipid metabolism</keyword>
<evidence type="ECO:0000259" key="16">
    <source>
        <dbReference type="PROSITE" id="PS50095"/>
    </source>
</evidence>
<dbReference type="Pfam" id="PF01477">
    <property type="entry name" value="PLAT"/>
    <property type="match status" value="2"/>
</dbReference>
<feature type="region of interest" description="Disordered" evidence="15">
    <location>
        <begin position="1050"/>
        <end position="1075"/>
    </location>
</feature>
<keyword evidence="7 13" id="KW-0223">Dioxygenase</keyword>
<dbReference type="Pfam" id="PF00305">
    <property type="entry name" value="Lipoxygenase"/>
    <property type="match status" value="2"/>
</dbReference>
<dbReference type="SUPFAM" id="SSF48484">
    <property type="entry name" value="Lipoxigenase"/>
    <property type="match status" value="2"/>
</dbReference>
<dbReference type="PROSITE" id="PS50095">
    <property type="entry name" value="PLAT"/>
    <property type="match status" value="2"/>
</dbReference>
<dbReference type="PROSITE" id="PS00711">
    <property type="entry name" value="LIPOXYGENASE_1"/>
    <property type="match status" value="2"/>
</dbReference>
<feature type="domain" description="Lipoxygenase" evidence="17">
    <location>
        <begin position="171"/>
        <end position="854"/>
    </location>
</feature>
<organism evidence="18 19">
    <name type="scientific">Gossypium anomalum</name>
    <dbReference type="NCBI Taxonomy" id="47600"/>
    <lineage>
        <taxon>Eukaryota</taxon>
        <taxon>Viridiplantae</taxon>
        <taxon>Streptophyta</taxon>
        <taxon>Embryophyta</taxon>
        <taxon>Tracheophyta</taxon>
        <taxon>Spermatophyta</taxon>
        <taxon>Magnoliopsida</taxon>
        <taxon>eudicotyledons</taxon>
        <taxon>Gunneridae</taxon>
        <taxon>Pentapetalae</taxon>
        <taxon>rosids</taxon>
        <taxon>malvids</taxon>
        <taxon>Malvales</taxon>
        <taxon>Malvaceae</taxon>
        <taxon>Malvoideae</taxon>
        <taxon>Gossypium</taxon>
    </lineage>
</organism>
<dbReference type="Gene3D" id="4.10.372.10">
    <property type="entry name" value="Lipoxygenase-1, Domain 3"/>
    <property type="match status" value="2"/>
</dbReference>
<evidence type="ECO:0000256" key="1">
    <source>
        <dbReference type="ARBA" id="ARBA00001962"/>
    </source>
</evidence>
<dbReference type="GO" id="GO:0016702">
    <property type="term" value="F:oxidoreductase activity, acting on single donors with incorporation of molecular oxygen, incorporation of two atoms of oxygen"/>
    <property type="evidence" value="ECO:0007669"/>
    <property type="project" value="InterPro"/>
</dbReference>
<dbReference type="EC" id="1.13.11.-" evidence="14"/>
<feature type="region of interest" description="Disordered" evidence="15">
    <location>
        <begin position="232"/>
        <end position="255"/>
    </location>
</feature>
<accession>A0A8J5YJT4</accession>
<dbReference type="UniPathway" id="UPA00382"/>
<keyword evidence="9 13" id="KW-0408">Iron</keyword>
<evidence type="ECO:0000256" key="6">
    <source>
        <dbReference type="ARBA" id="ARBA00022832"/>
    </source>
</evidence>
<evidence type="ECO:0000256" key="14">
    <source>
        <dbReference type="RuleBase" id="RU003975"/>
    </source>
</evidence>
<dbReference type="PANTHER" id="PTHR11771">
    <property type="entry name" value="LIPOXYGENASE"/>
    <property type="match status" value="1"/>
</dbReference>
<dbReference type="FunFam" id="1.20.245.10:FF:000002">
    <property type="entry name" value="Lipoxygenase"/>
    <property type="match status" value="1"/>
</dbReference>
<comment type="caution">
    <text evidence="18">The sequence shown here is derived from an EMBL/GenBank/DDBJ whole genome shotgun (WGS) entry which is preliminary data.</text>
</comment>
<dbReference type="Gene3D" id="3.10.450.60">
    <property type="match status" value="2"/>
</dbReference>
<dbReference type="InterPro" id="IPR001246">
    <property type="entry name" value="LipOase_plant"/>
</dbReference>
<dbReference type="Gene3D" id="4.10.375.10">
    <property type="entry name" value="Lipoxygenase-1, Domain 2"/>
    <property type="match status" value="2"/>
</dbReference>
<dbReference type="GO" id="GO:0034440">
    <property type="term" value="P:lipid oxidation"/>
    <property type="evidence" value="ECO:0007669"/>
    <property type="project" value="InterPro"/>
</dbReference>
<evidence type="ECO:0000256" key="12">
    <source>
        <dbReference type="PROSITE-ProRule" id="PRU00152"/>
    </source>
</evidence>
<evidence type="ECO:0000256" key="15">
    <source>
        <dbReference type="SAM" id="MobiDB-lite"/>
    </source>
</evidence>
<dbReference type="InterPro" id="IPR027433">
    <property type="entry name" value="Lipoxygenase_dom_3"/>
</dbReference>
<dbReference type="SMART" id="SM00308">
    <property type="entry name" value="LH2"/>
    <property type="match status" value="2"/>
</dbReference>
<evidence type="ECO:0000259" key="17">
    <source>
        <dbReference type="PROSITE" id="PS51393"/>
    </source>
</evidence>
<keyword evidence="4 13" id="KW-0479">Metal-binding</keyword>
<comment type="pathway">
    <text evidence="14">Lipid metabolism; oxylipin biosynthesis.</text>
</comment>
<keyword evidence="3 14" id="KW-0444">Lipid biosynthesis</keyword>
<dbReference type="GO" id="GO:0099402">
    <property type="term" value="P:plant organ development"/>
    <property type="evidence" value="ECO:0007669"/>
    <property type="project" value="UniProtKB-ARBA"/>
</dbReference>
<dbReference type="InterPro" id="IPR000907">
    <property type="entry name" value="LipOase"/>
</dbReference>
<dbReference type="EMBL" id="JAHUZN010000008">
    <property type="protein sequence ID" value="KAG8487034.1"/>
    <property type="molecule type" value="Genomic_DNA"/>
</dbReference>
<dbReference type="InterPro" id="IPR020834">
    <property type="entry name" value="LipOase_CS"/>
</dbReference>
<keyword evidence="5 14" id="KW-0925">Oxylipin biosynthesis</keyword>
<evidence type="ECO:0000313" key="18">
    <source>
        <dbReference type="EMBL" id="KAG8487034.1"/>
    </source>
</evidence>
<keyword evidence="8 13" id="KW-0560">Oxidoreductase</keyword>
<comment type="cofactor">
    <cofactor evidence="1 13">
        <name>Fe cation</name>
        <dbReference type="ChEBI" id="CHEBI:24875"/>
    </cofactor>
</comment>
<reference evidence="18 19" key="1">
    <citation type="journal article" date="2021" name="bioRxiv">
        <title>The Gossypium anomalum genome as a resource for cotton improvement and evolutionary analysis of hybrid incompatibility.</title>
        <authorList>
            <person name="Grover C.E."/>
            <person name="Yuan D."/>
            <person name="Arick M.A."/>
            <person name="Miller E.R."/>
            <person name="Hu G."/>
            <person name="Peterson D.G."/>
            <person name="Wendel J.F."/>
            <person name="Udall J.A."/>
        </authorList>
    </citation>
    <scope>NUCLEOTIDE SEQUENCE [LARGE SCALE GENOMIC DNA]</scope>
    <source>
        <strain evidence="18">JFW-Udall</strain>
        <tissue evidence="18">Leaf</tissue>
    </source>
</reference>
<comment type="function">
    <text evidence="14">Plant lipoxygenase may be involved in a number of diverse aspects of plant physiology including growth and development, pest resistance, and senescence or responses to wounding.</text>
</comment>
<dbReference type="GO" id="GO:0006633">
    <property type="term" value="P:fatty acid biosynthetic process"/>
    <property type="evidence" value="ECO:0007669"/>
    <property type="project" value="UniProtKB-KW"/>
</dbReference>
<dbReference type="CDD" id="cd01751">
    <property type="entry name" value="PLAT_LH2"/>
    <property type="match status" value="2"/>
</dbReference>
<dbReference type="FunFam" id="4.10.375.10:FF:000001">
    <property type="entry name" value="Lipoxygenase"/>
    <property type="match status" value="2"/>
</dbReference>
<dbReference type="InterPro" id="IPR036226">
    <property type="entry name" value="LipOase_C_sf"/>
</dbReference>
<evidence type="ECO:0000256" key="2">
    <source>
        <dbReference type="ARBA" id="ARBA00009419"/>
    </source>
</evidence>
<name>A0A8J5YJT4_9ROSI</name>
<evidence type="ECO:0000313" key="19">
    <source>
        <dbReference type="Proteomes" id="UP000701853"/>
    </source>
</evidence>
<evidence type="ECO:0000256" key="13">
    <source>
        <dbReference type="RuleBase" id="RU003974"/>
    </source>
</evidence>
<dbReference type="InterPro" id="IPR013819">
    <property type="entry name" value="LipOase_C"/>
</dbReference>
<dbReference type="FunFam" id="3.10.450.60:FF:000002">
    <property type="entry name" value="Lipoxygenase"/>
    <property type="match status" value="2"/>
</dbReference>
<evidence type="ECO:0000256" key="5">
    <source>
        <dbReference type="ARBA" id="ARBA00022767"/>
    </source>
</evidence>
<evidence type="ECO:0000256" key="11">
    <source>
        <dbReference type="ARBA" id="ARBA00023160"/>
    </source>
</evidence>
<dbReference type="PRINTS" id="PR00087">
    <property type="entry name" value="LIPOXYGENASE"/>
</dbReference>
<dbReference type="PROSITE" id="PS51393">
    <property type="entry name" value="LIPOXYGENASE_3"/>
    <property type="match status" value="2"/>
</dbReference>
<dbReference type="InterPro" id="IPR020833">
    <property type="entry name" value="LipOase_Fe_BS"/>
</dbReference>
<evidence type="ECO:0000256" key="10">
    <source>
        <dbReference type="ARBA" id="ARBA00023098"/>
    </source>
</evidence>
<evidence type="ECO:0000256" key="7">
    <source>
        <dbReference type="ARBA" id="ARBA00022964"/>
    </source>
</evidence>
<keyword evidence="6" id="KW-0276">Fatty acid metabolism</keyword>
<evidence type="ECO:0000256" key="3">
    <source>
        <dbReference type="ARBA" id="ARBA00022516"/>
    </source>
</evidence>
<gene>
    <name evidence="18" type="ORF">CXB51_020731</name>
</gene>